<dbReference type="EMBL" id="BAABLX010000016">
    <property type="protein sequence ID" value="GAA4942794.1"/>
    <property type="molecule type" value="Genomic_DNA"/>
</dbReference>
<dbReference type="RefSeq" id="WP_345421532.1">
    <property type="nucleotide sequence ID" value="NZ_AP031496.1"/>
</dbReference>
<evidence type="ECO:0008006" key="4">
    <source>
        <dbReference type="Google" id="ProtNLM"/>
    </source>
</evidence>
<evidence type="ECO:0000313" key="2">
    <source>
        <dbReference type="EMBL" id="GAA4942794.1"/>
    </source>
</evidence>
<feature type="signal peptide" evidence="1">
    <location>
        <begin position="1"/>
        <end position="30"/>
    </location>
</feature>
<accession>A0AAV3U284</accession>
<reference evidence="3" key="1">
    <citation type="journal article" date="2019" name="Int. J. Syst. Evol. Microbiol.">
        <title>The Global Catalogue of Microorganisms (GCM) 10K type strain sequencing project: providing services to taxonomists for standard genome sequencing and annotation.</title>
        <authorList>
            <consortium name="The Broad Institute Genomics Platform"/>
            <consortium name="The Broad Institute Genome Sequencing Center for Infectious Disease"/>
            <person name="Wu L."/>
            <person name="Ma J."/>
        </authorList>
    </citation>
    <scope>NUCLEOTIDE SEQUENCE [LARGE SCALE GENOMIC DNA]</scope>
    <source>
        <strain evidence="3">JCM 19134</strain>
    </source>
</reference>
<dbReference type="Proteomes" id="UP001409585">
    <property type="component" value="Unassembled WGS sequence"/>
</dbReference>
<dbReference type="AlphaFoldDB" id="A0AAV3U284"/>
<comment type="caution">
    <text evidence="2">The sequence shown here is derived from an EMBL/GenBank/DDBJ whole genome shotgun (WGS) entry which is preliminary data.</text>
</comment>
<proteinExistence type="predicted"/>
<evidence type="ECO:0000313" key="3">
    <source>
        <dbReference type="Proteomes" id="UP001409585"/>
    </source>
</evidence>
<gene>
    <name evidence="2" type="ORF">GCM10025791_21750</name>
</gene>
<name>A0AAV3U284_9ALTE</name>
<evidence type="ECO:0000256" key="1">
    <source>
        <dbReference type="SAM" id="SignalP"/>
    </source>
</evidence>
<protein>
    <recommendedName>
        <fullName evidence="4">Lipoprotein</fullName>
    </recommendedName>
</protein>
<keyword evidence="3" id="KW-1185">Reference proteome</keyword>
<dbReference type="PROSITE" id="PS51257">
    <property type="entry name" value="PROKAR_LIPOPROTEIN"/>
    <property type="match status" value="1"/>
</dbReference>
<keyword evidence="1" id="KW-0732">Signal</keyword>
<organism evidence="2 3">
    <name type="scientific">Halioxenophilus aromaticivorans</name>
    <dbReference type="NCBI Taxonomy" id="1306992"/>
    <lineage>
        <taxon>Bacteria</taxon>
        <taxon>Pseudomonadati</taxon>
        <taxon>Pseudomonadota</taxon>
        <taxon>Gammaproteobacteria</taxon>
        <taxon>Alteromonadales</taxon>
        <taxon>Alteromonadaceae</taxon>
        <taxon>Halioxenophilus</taxon>
    </lineage>
</organism>
<feature type="chain" id="PRO_5043875901" description="Lipoprotein" evidence="1">
    <location>
        <begin position="31"/>
        <end position="187"/>
    </location>
</feature>
<sequence>MRASNNKSTSTHIRFFITFFLGLVTTGCSAGQTLDNTEESNLLSKKVLEATSIYGARIEWCDAQILKYPGVKFDLNRLKSLGATRTESITAVSFISFNNYYECERKERHNFAFLLATLKNLQVELNVATDSIERIQSLAVYPSSKEIKLEIDYLKLSAEKRAYYESVLGTQPFDLMTVLESNELLRP</sequence>